<evidence type="ECO:0000256" key="3">
    <source>
        <dbReference type="ARBA" id="ARBA00022801"/>
    </source>
</evidence>
<dbReference type="OrthoDB" id="9763552at2"/>
<feature type="domain" description="Sulfatase N-terminal" evidence="7">
    <location>
        <begin position="25"/>
        <end position="377"/>
    </location>
</feature>
<proteinExistence type="inferred from homology"/>
<feature type="chain" id="PRO_5016837607" evidence="6">
    <location>
        <begin position="20"/>
        <end position="504"/>
    </location>
</feature>
<dbReference type="Pfam" id="PF00884">
    <property type="entry name" value="Sulfatase"/>
    <property type="match status" value="1"/>
</dbReference>
<dbReference type="PROSITE" id="PS00523">
    <property type="entry name" value="SULFATASE_1"/>
    <property type="match status" value="1"/>
</dbReference>
<dbReference type="InterPro" id="IPR050738">
    <property type="entry name" value="Sulfatase"/>
</dbReference>
<organism evidence="8 9">
    <name type="scientific">Rikenella microfusus</name>
    <dbReference type="NCBI Taxonomy" id="28139"/>
    <lineage>
        <taxon>Bacteria</taxon>
        <taxon>Pseudomonadati</taxon>
        <taxon>Bacteroidota</taxon>
        <taxon>Bacteroidia</taxon>
        <taxon>Bacteroidales</taxon>
        <taxon>Rikenellaceae</taxon>
        <taxon>Rikenella</taxon>
    </lineage>
</organism>
<evidence type="ECO:0000256" key="4">
    <source>
        <dbReference type="ARBA" id="ARBA00022837"/>
    </source>
</evidence>
<dbReference type="PANTHER" id="PTHR42693:SF53">
    <property type="entry name" value="ENDO-4-O-SULFATASE"/>
    <property type="match status" value="1"/>
</dbReference>
<keyword evidence="2" id="KW-0479">Metal-binding</keyword>
<dbReference type="SUPFAM" id="SSF53649">
    <property type="entry name" value="Alkaline phosphatase-like"/>
    <property type="match status" value="1"/>
</dbReference>
<evidence type="ECO:0000259" key="7">
    <source>
        <dbReference type="Pfam" id="PF00884"/>
    </source>
</evidence>
<dbReference type="InterPro" id="IPR000917">
    <property type="entry name" value="Sulfatase_N"/>
</dbReference>
<dbReference type="InterPro" id="IPR017850">
    <property type="entry name" value="Alkaline_phosphatase_core_sf"/>
</dbReference>
<dbReference type="STRING" id="880526.GCA_000427365_01827"/>
<gene>
    <name evidence="8" type="ORF">NCTC11190_01991</name>
</gene>
<evidence type="ECO:0000256" key="2">
    <source>
        <dbReference type="ARBA" id="ARBA00022723"/>
    </source>
</evidence>
<keyword evidence="4" id="KW-0106">Calcium</keyword>
<sequence>MKQTIATLAALAAAGAVSAAPKTQPNVILIMTDQHRFDYLGAVDPNIHTPNLDALAADGVRFTNGYSSAPSSTPARAGLLTGQSPWHHGLIGYVPYIAPEYPNQLPQLMTDAGYYSYGIGKMHWHPQRSLRGFAATELDESGRVEDDGFVSDYRQWFARVAPGLSPDSSHMGWNGHSAKAYPLADTLHPTWWTGERAVRLIENYDQDRPLFLKVSFARPHSPYDPPRRFLDLYEDKTLAAPAAGDWDSTYSTRFTHDPLKNPDAPFGDFGSEYAQRSRKYYAANVSFIDEQIGRIMAALKEKGMYDNSVILFVSDHGDMLGDHYHWRKTYAYEGSSHVPFIVRYPKGMKAKVKRGTTRPEPVEIRDILPTFLDAAGADVPDGVDGRSVLDIVRNPKKAGWRDMIDIEHYSCYGPNSGYVALTDGKYKYIWFYNKGEEQLFDLASDPYENRDLHDDAAQAPRLEVFRKRMAEHLRERGEEWVSPSGELQIVRNVPVHTPNFPKAE</sequence>
<dbReference type="GO" id="GO:0046872">
    <property type="term" value="F:metal ion binding"/>
    <property type="evidence" value="ECO:0007669"/>
    <property type="project" value="UniProtKB-KW"/>
</dbReference>
<evidence type="ECO:0000256" key="6">
    <source>
        <dbReference type="SAM" id="SignalP"/>
    </source>
</evidence>
<keyword evidence="9" id="KW-1185">Reference proteome</keyword>
<reference evidence="8 9" key="1">
    <citation type="submission" date="2018-06" db="EMBL/GenBank/DDBJ databases">
        <authorList>
            <consortium name="Pathogen Informatics"/>
            <person name="Doyle S."/>
        </authorList>
    </citation>
    <scope>NUCLEOTIDE SEQUENCE [LARGE SCALE GENOMIC DNA]</scope>
    <source>
        <strain evidence="8 9">NCTC11190</strain>
    </source>
</reference>
<evidence type="ECO:0000313" key="9">
    <source>
        <dbReference type="Proteomes" id="UP000255233"/>
    </source>
</evidence>
<dbReference type="PROSITE" id="PS00149">
    <property type="entry name" value="SULFATASE_2"/>
    <property type="match status" value="1"/>
</dbReference>
<keyword evidence="3 8" id="KW-0378">Hydrolase</keyword>
<protein>
    <submittedName>
        <fullName evidence="8">Arylsulfatase</fullName>
        <ecNumber evidence="8">3.1.6.1</ecNumber>
    </submittedName>
</protein>
<dbReference type="EC" id="3.1.6.1" evidence="8"/>
<dbReference type="InterPro" id="IPR024607">
    <property type="entry name" value="Sulfatase_CS"/>
</dbReference>
<comment type="similarity">
    <text evidence="1">Belongs to the sulfatase family.</text>
</comment>
<accession>A0A379MSZ1</accession>
<dbReference type="EMBL" id="UGVL01000001">
    <property type="protein sequence ID" value="SUE34758.1"/>
    <property type="molecule type" value="Genomic_DNA"/>
</dbReference>
<comment type="PTM">
    <text evidence="5">The conversion to 3-oxoalanine (also known as C-formylglycine, FGly), of a serine or cysteine residue in prokaryotes and of a cysteine residue in eukaryotes, is critical for catalytic activity.</text>
</comment>
<dbReference type="PANTHER" id="PTHR42693">
    <property type="entry name" value="ARYLSULFATASE FAMILY MEMBER"/>
    <property type="match status" value="1"/>
</dbReference>
<feature type="modified residue" description="3-oxoalanine (Ser)" evidence="5">
    <location>
        <position position="72"/>
    </location>
</feature>
<dbReference type="Proteomes" id="UP000255233">
    <property type="component" value="Unassembled WGS sequence"/>
</dbReference>
<dbReference type="NCBIfam" id="NF010322">
    <property type="entry name" value="PRK13759.1"/>
    <property type="match status" value="1"/>
</dbReference>
<dbReference type="AlphaFoldDB" id="A0A379MSZ1"/>
<feature type="signal peptide" evidence="6">
    <location>
        <begin position="1"/>
        <end position="19"/>
    </location>
</feature>
<dbReference type="RefSeq" id="WP_037291815.1">
    <property type="nucleotide sequence ID" value="NZ_UGVL01000001.1"/>
</dbReference>
<name>A0A379MSZ1_9BACT</name>
<evidence type="ECO:0000256" key="5">
    <source>
        <dbReference type="PIRSR" id="PIRSR600917-52"/>
    </source>
</evidence>
<dbReference type="Gene3D" id="3.40.720.10">
    <property type="entry name" value="Alkaline Phosphatase, subunit A"/>
    <property type="match status" value="1"/>
</dbReference>
<dbReference type="GO" id="GO:0004065">
    <property type="term" value="F:arylsulfatase activity"/>
    <property type="evidence" value="ECO:0007669"/>
    <property type="project" value="UniProtKB-EC"/>
</dbReference>
<evidence type="ECO:0000256" key="1">
    <source>
        <dbReference type="ARBA" id="ARBA00008779"/>
    </source>
</evidence>
<evidence type="ECO:0000313" key="8">
    <source>
        <dbReference type="EMBL" id="SUE34758.1"/>
    </source>
</evidence>
<keyword evidence="6" id="KW-0732">Signal</keyword>